<dbReference type="GO" id="GO:0046983">
    <property type="term" value="F:protein dimerization activity"/>
    <property type="evidence" value="ECO:0007669"/>
    <property type="project" value="InterPro"/>
</dbReference>
<dbReference type="Pfam" id="PF05699">
    <property type="entry name" value="Dimer_Tnp_hAT"/>
    <property type="match status" value="1"/>
</dbReference>
<dbReference type="InterPro" id="IPR008906">
    <property type="entry name" value="HATC_C_dom"/>
</dbReference>
<name>A0A9P0FM09_BRAAE</name>
<dbReference type="InterPro" id="IPR036236">
    <property type="entry name" value="Znf_C2H2_sf"/>
</dbReference>
<dbReference type="PROSITE" id="PS50808">
    <property type="entry name" value="ZF_BED"/>
    <property type="match status" value="1"/>
</dbReference>
<feature type="region of interest" description="Disordered" evidence="10">
    <location>
        <begin position="523"/>
        <end position="542"/>
    </location>
</feature>
<feature type="compositionally biased region" description="Low complexity" evidence="10">
    <location>
        <begin position="80"/>
        <end position="102"/>
    </location>
</feature>
<dbReference type="InterPro" id="IPR052035">
    <property type="entry name" value="ZnF_BED_domain_contain"/>
</dbReference>
<keyword evidence="7" id="KW-0804">Transcription</keyword>
<keyword evidence="8" id="KW-0539">Nucleus</keyword>
<keyword evidence="3 9" id="KW-0863">Zinc-finger</keyword>
<evidence type="ECO:0000256" key="2">
    <source>
        <dbReference type="ARBA" id="ARBA00022723"/>
    </source>
</evidence>
<evidence type="ECO:0000259" key="11">
    <source>
        <dbReference type="PROSITE" id="PS50808"/>
    </source>
</evidence>
<dbReference type="SMART" id="SM00614">
    <property type="entry name" value="ZnF_BED"/>
    <property type="match status" value="1"/>
</dbReference>
<dbReference type="GO" id="GO:0009791">
    <property type="term" value="P:post-embryonic development"/>
    <property type="evidence" value="ECO:0007669"/>
    <property type="project" value="UniProtKB-ARBA"/>
</dbReference>
<dbReference type="InterPro" id="IPR012337">
    <property type="entry name" value="RNaseH-like_sf"/>
</dbReference>
<feature type="domain" description="BED-type" evidence="11">
    <location>
        <begin position="1"/>
        <end position="50"/>
    </location>
</feature>
<reference evidence="12" key="1">
    <citation type="submission" date="2021-12" db="EMBL/GenBank/DDBJ databases">
        <authorList>
            <person name="King R."/>
        </authorList>
    </citation>
    <scope>NUCLEOTIDE SEQUENCE</scope>
</reference>
<keyword evidence="5" id="KW-0805">Transcription regulation</keyword>
<keyword evidence="13" id="KW-1185">Reference proteome</keyword>
<keyword evidence="6" id="KW-0238">DNA-binding</keyword>
<evidence type="ECO:0000256" key="8">
    <source>
        <dbReference type="ARBA" id="ARBA00023242"/>
    </source>
</evidence>
<evidence type="ECO:0000256" key="9">
    <source>
        <dbReference type="PROSITE-ProRule" id="PRU00027"/>
    </source>
</evidence>
<feature type="compositionally biased region" description="Basic and acidic residues" evidence="10">
    <location>
        <begin position="45"/>
        <end position="61"/>
    </location>
</feature>
<keyword evidence="4" id="KW-0862">Zinc</keyword>
<feature type="compositionally biased region" description="Polar residues" evidence="10">
    <location>
        <begin position="525"/>
        <end position="535"/>
    </location>
</feature>
<dbReference type="SUPFAM" id="SSF53098">
    <property type="entry name" value="Ribonuclease H-like"/>
    <property type="match status" value="1"/>
</dbReference>
<dbReference type="SUPFAM" id="SSF57667">
    <property type="entry name" value="beta-beta-alpha zinc fingers"/>
    <property type="match status" value="1"/>
</dbReference>
<evidence type="ECO:0000256" key="10">
    <source>
        <dbReference type="SAM" id="MobiDB-lite"/>
    </source>
</evidence>
<evidence type="ECO:0000313" key="12">
    <source>
        <dbReference type="EMBL" id="CAH0562783.1"/>
    </source>
</evidence>
<dbReference type="AlphaFoldDB" id="A0A9P0FM09"/>
<keyword evidence="2" id="KW-0479">Metal-binding</keyword>
<feature type="region of interest" description="Disordered" evidence="10">
    <location>
        <begin position="30"/>
        <end position="135"/>
    </location>
</feature>
<comment type="subcellular location">
    <subcellularLocation>
        <location evidence="1">Nucleus</location>
    </subcellularLocation>
</comment>
<dbReference type="EMBL" id="OV121139">
    <property type="protein sequence ID" value="CAH0562783.1"/>
    <property type="molecule type" value="Genomic_DNA"/>
</dbReference>
<dbReference type="OrthoDB" id="6620210at2759"/>
<evidence type="ECO:0000256" key="1">
    <source>
        <dbReference type="ARBA" id="ARBA00004123"/>
    </source>
</evidence>
<dbReference type="SUPFAM" id="SSF140996">
    <property type="entry name" value="Hermes dimerisation domain"/>
    <property type="match status" value="1"/>
</dbReference>
<sequence length="744" mass="83450">MKSSVWRYFTKTETTKAKCKLCCKTLKTGGGTSNLKQHLIHKHPKIEDEVKKVSDENDVESRAGPSKSPTPSTSLDNRSRSSSPSTSTASSSRARSPSTSRAGRSRSRSPRTSQILTSTSQRRQTTLYETTQRSASYERGGYRDVAISNSLIYMVCKDNAPHSIVEKEGFRRFIKTVAPLYKLPSRNTVTEMISLRYSAIISNMKTKLINVKHLSLTADICTLTNTSRGPEKNEVETIMLGVRRLLEAHTGDYIAQKMEELMESFDISKSKIIAVCTDGGANMIAGVRKLLGEGKHVYCFAHMLNLIVTDGLEDKNNNRLKELIDLVKSFVTFGRHSNNFMDALRAEQQRDGVPEGDVTLFIQSVPTRWNSTFDMLSRFVTLYPYVARVLASPSIKLKNAPRMLSGNEIELLSEIVNILKPFKQATTEISGSDYITGSLVLPMISCIDSALATIKPTNEISTMLLRKLQVSLESRCGHLEKNLLLCNALLCDPRFKKIYMKPVVASQAAMQISEEIKKVQKEMGNYSSPSSASTSRQDDSNESLWSIHDKSLEKPGMSFLEVESSFPSELKLYLHQPVLPRTQNPIQFWHQSKTLMTALSSVAIKYLTVVGSSVASERLVSTLNSVVKDDRMLDYQARWASLRARFSKERSKVLKSGSCSGKPEWPLYKYLQFLDTVVKRRRTFDNVANDEASTYLEDPGTDDELSQVDIPDIFMLNTDTGQNIYNINQQSIICTICCQVYSSW</sequence>
<evidence type="ECO:0000313" key="13">
    <source>
        <dbReference type="Proteomes" id="UP001154078"/>
    </source>
</evidence>
<proteinExistence type="predicted"/>
<dbReference type="PANTHER" id="PTHR46481">
    <property type="entry name" value="ZINC FINGER BED DOMAIN-CONTAINING PROTEIN 4"/>
    <property type="match status" value="1"/>
</dbReference>
<dbReference type="Pfam" id="PF02892">
    <property type="entry name" value="zf-BED"/>
    <property type="match status" value="1"/>
</dbReference>
<gene>
    <name evidence="12" type="ORF">MELIAE_LOCUS11803</name>
</gene>
<dbReference type="Proteomes" id="UP001154078">
    <property type="component" value="Chromosome 8"/>
</dbReference>
<accession>A0A9P0FM09</accession>
<organism evidence="12 13">
    <name type="scientific">Brassicogethes aeneus</name>
    <name type="common">Rape pollen beetle</name>
    <name type="synonym">Meligethes aeneus</name>
    <dbReference type="NCBI Taxonomy" id="1431903"/>
    <lineage>
        <taxon>Eukaryota</taxon>
        <taxon>Metazoa</taxon>
        <taxon>Ecdysozoa</taxon>
        <taxon>Arthropoda</taxon>
        <taxon>Hexapoda</taxon>
        <taxon>Insecta</taxon>
        <taxon>Pterygota</taxon>
        <taxon>Neoptera</taxon>
        <taxon>Endopterygota</taxon>
        <taxon>Coleoptera</taxon>
        <taxon>Polyphaga</taxon>
        <taxon>Cucujiformia</taxon>
        <taxon>Nitidulidae</taxon>
        <taxon>Meligethinae</taxon>
        <taxon>Brassicogethes</taxon>
    </lineage>
</organism>
<evidence type="ECO:0000256" key="5">
    <source>
        <dbReference type="ARBA" id="ARBA00023015"/>
    </source>
</evidence>
<evidence type="ECO:0000256" key="7">
    <source>
        <dbReference type="ARBA" id="ARBA00023163"/>
    </source>
</evidence>
<dbReference type="GO" id="GO:0005634">
    <property type="term" value="C:nucleus"/>
    <property type="evidence" value="ECO:0007669"/>
    <property type="project" value="UniProtKB-SubCell"/>
</dbReference>
<feature type="compositionally biased region" description="Polar residues" evidence="10">
    <location>
        <begin position="67"/>
        <end position="76"/>
    </location>
</feature>
<feature type="compositionally biased region" description="Polar residues" evidence="10">
    <location>
        <begin position="114"/>
        <end position="135"/>
    </location>
</feature>
<dbReference type="GO" id="GO:0008270">
    <property type="term" value="F:zinc ion binding"/>
    <property type="evidence" value="ECO:0007669"/>
    <property type="project" value="UniProtKB-KW"/>
</dbReference>
<dbReference type="InterPro" id="IPR003656">
    <property type="entry name" value="Znf_BED"/>
</dbReference>
<evidence type="ECO:0000256" key="6">
    <source>
        <dbReference type="ARBA" id="ARBA00023125"/>
    </source>
</evidence>
<dbReference type="PANTHER" id="PTHR46481:SF10">
    <property type="entry name" value="ZINC FINGER BED DOMAIN-CONTAINING PROTEIN 39"/>
    <property type="match status" value="1"/>
</dbReference>
<evidence type="ECO:0000256" key="4">
    <source>
        <dbReference type="ARBA" id="ARBA00022833"/>
    </source>
</evidence>
<protein>
    <recommendedName>
        <fullName evidence="11">BED-type domain-containing protein</fullName>
    </recommendedName>
</protein>
<evidence type="ECO:0000256" key="3">
    <source>
        <dbReference type="ARBA" id="ARBA00022771"/>
    </source>
</evidence>
<dbReference type="GO" id="GO:0003677">
    <property type="term" value="F:DNA binding"/>
    <property type="evidence" value="ECO:0007669"/>
    <property type="project" value="UniProtKB-KW"/>
</dbReference>